<keyword evidence="9" id="KW-1133">Transmembrane helix</keyword>
<dbReference type="SUPFAM" id="SSF51261">
    <property type="entry name" value="Duplicated hybrid motif"/>
    <property type="match status" value="1"/>
</dbReference>
<evidence type="ECO:0000256" key="8">
    <source>
        <dbReference type="SAM" id="MobiDB-lite"/>
    </source>
</evidence>
<dbReference type="STRING" id="713585.THITH_02555"/>
<dbReference type="GO" id="GO:0004222">
    <property type="term" value="F:metalloendopeptidase activity"/>
    <property type="evidence" value="ECO:0007669"/>
    <property type="project" value="TreeGrafter"/>
</dbReference>
<name>W0DG60_9GAMM</name>
<dbReference type="Proteomes" id="UP000005289">
    <property type="component" value="Chromosome"/>
</dbReference>
<dbReference type="GO" id="GO:0030313">
    <property type="term" value="C:cell envelope"/>
    <property type="evidence" value="ECO:0007669"/>
    <property type="project" value="UniProtKB-SubCell"/>
</dbReference>
<dbReference type="GO" id="GO:0046872">
    <property type="term" value="F:metal ion binding"/>
    <property type="evidence" value="ECO:0007669"/>
    <property type="project" value="UniProtKB-KW"/>
</dbReference>
<feature type="region of interest" description="Disordered" evidence="8">
    <location>
        <begin position="123"/>
        <end position="153"/>
    </location>
</feature>
<sequence>MGTGANRLSFREPRRRRRIPLFLSFLILSGLGLGLGFASYLEPTQTASAPIQSADDTLGTPIERTRIEIATAPAPLATAATAPAGIPEPRKDSLTGTERSDASPKPAQAPGIDIARLHALDTPGLWPPATSSDALPAPRPAEPGTDAHAPPDDGLAWEEHVVASGDSLSGIFSQMGIYSQLRPVLAIGGDAAELQRLHPGERLRAGTRDGRLETLIYEPRGGDHFVEITREGVGDDFVATRHTHEVESQRRIVHAQIEQSLFLDGSRAGLSDAALMQIADVFGWDIDFAWDIRQGDRLIVVYERLYRDGEYLRDGPVLAAEFQNRGRTLRALRYAPEGKDPDYYTPDGESMRQAFIRTPVDVGRISSQFGPRRHPILGYTRQHQGVDYAAPTGTPIRAAGNGRIVHRGNRGGYGKTVIIDHGNNRRTLYAHMNGFRSGQSVGSRVQQGQIIGYVGMTGMATGPHLHYEFHVHGKPVNPVTVDLPRADPLPKQHLEAFRKETAPLLAQIDTLRETQVAEIPLGAGSH</sequence>
<dbReference type="Gene3D" id="2.70.70.10">
    <property type="entry name" value="Glucose Permease (Domain IIA)"/>
    <property type="match status" value="1"/>
</dbReference>
<feature type="compositionally biased region" description="Basic and acidic residues" evidence="8">
    <location>
        <begin position="88"/>
        <end position="102"/>
    </location>
</feature>
<dbReference type="PANTHER" id="PTHR21666">
    <property type="entry name" value="PEPTIDASE-RELATED"/>
    <property type="match status" value="1"/>
</dbReference>
<proteinExistence type="predicted"/>
<evidence type="ECO:0000256" key="6">
    <source>
        <dbReference type="ARBA" id="ARBA00022833"/>
    </source>
</evidence>
<evidence type="ECO:0000256" key="7">
    <source>
        <dbReference type="ARBA" id="ARBA00023049"/>
    </source>
</evidence>
<dbReference type="AlphaFoldDB" id="W0DG60"/>
<dbReference type="CDD" id="cd12797">
    <property type="entry name" value="M23_peptidase"/>
    <property type="match status" value="1"/>
</dbReference>
<dbReference type="Gene3D" id="3.10.450.350">
    <property type="match status" value="2"/>
</dbReference>
<evidence type="ECO:0000256" key="5">
    <source>
        <dbReference type="ARBA" id="ARBA00022801"/>
    </source>
</evidence>
<dbReference type="HOGENOM" id="CLU_026846_3_2_6"/>
<dbReference type="InterPro" id="IPR045834">
    <property type="entry name" value="Csd3_N2"/>
</dbReference>
<feature type="domain" description="Csd3-like second N-terminal" evidence="11">
    <location>
        <begin position="249"/>
        <end position="371"/>
    </location>
</feature>
<organism evidence="12 13">
    <name type="scientific">Thioalkalivibrio paradoxus ARh 1</name>
    <dbReference type="NCBI Taxonomy" id="713585"/>
    <lineage>
        <taxon>Bacteria</taxon>
        <taxon>Pseudomonadati</taxon>
        <taxon>Pseudomonadota</taxon>
        <taxon>Gammaproteobacteria</taxon>
        <taxon>Chromatiales</taxon>
        <taxon>Ectothiorhodospiraceae</taxon>
        <taxon>Thioalkalivibrio</taxon>
    </lineage>
</organism>
<keyword evidence="5" id="KW-0378">Hydrolase</keyword>
<keyword evidence="9" id="KW-0472">Membrane</keyword>
<keyword evidence="3" id="KW-0645">Protease</keyword>
<evidence type="ECO:0000256" key="1">
    <source>
        <dbReference type="ARBA" id="ARBA00001947"/>
    </source>
</evidence>
<gene>
    <name evidence="12" type="ORF">THITH_02555</name>
</gene>
<evidence type="ECO:0000256" key="2">
    <source>
        <dbReference type="ARBA" id="ARBA00004196"/>
    </source>
</evidence>
<dbReference type="PANTHER" id="PTHR21666:SF288">
    <property type="entry name" value="CELL DIVISION PROTEIN YTFB"/>
    <property type="match status" value="1"/>
</dbReference>
<evidence type="ECO:0000313" key="12">
    <source>
        <dbReference type="EMBL" id="AHE97341.1"/>
    </source>
</evidence>
<feature type="domain" description="M23ase beta-sheet core" evidence="10">
    <location>
        <begin position="382"/>
        <end position="478"/>
    </location>
</feature>
<keyword evidence="6" id="KW-0862">Zinc</keyword>
<comment type="subcellular location">
    <subcellularLocation>
        <location evidence="2">Cell envelope</location>
    </subcellularLocation>
</comment>
<dbReference type="Pfam" id="PF01551">
    <property type="entry name" value="Peptidase_M23"/>
    <property type="match status" value="1"/>
</dbReference>
<evidence type="ECO:0000256" key="3">
    <source>
        <dbReference type="ARBA" id="ARBA00022670"/>
    </source>
</evidence>
<protein>
    <submittedName>
        <fullName evidence="12">Peptidase M23</fullName>
    </submittedName>
</protein>
<evidence type="ECO:0000259" key="11">
    <source>
        <dbReference type="Pfam" id="PF19425"/>
    </source>
</evidence>
<feature type="region of interest" description="Disordered" evidence="8">
    <location>
        <begin position="72"/>
        <end position="111"/>
    </location>
</feature>
<keyword evidence="7" id="KW-0482">Metalloprotease</keyword>
<evidence type="ECO:0000259" key="10">
    <source>
        <dbReference type="Pfam" id="PF01551"/>
    </source>
</evidence>
<keyword evidence="13" id="KW-1185">Reference proteome</keyword>
<keyword evidence="4" id="KW-0479">Metal-binding</keyword>
<reference evidence="12 13" key="1">
    <citation type="submission" date="2013-12" db="EMBL/GenBank/DDBJ databases">
        <authorList>
            <consortium name="DOE Joint Genome Institute"/>
            <person name="Muyzer G."/>
            <person name="Huntemann M."/>
            <person name="Han J."/>
            <person name="Chen A."/>
            <person name="Kyrpides N."/>
            <person name="Mavromatis K."/>
            <person name="Markowitz V."/>
            <person name="Palaniappan K."/>
            <person name="Ivanova N."/>
            <person name="Schaumberg A."/>
            <person name="Pati A."/>
            <person name="Liolios K."/>
            <person name="Nordberg H.P."/>
            <person name="Cantor M.N."/>
            <person name="Hua S.X."/>
            <person name="Woyke T."/>
        </authorList>
    </citation>
    <scope>NUCLEOTIDE SEQUENCE [LARGE SCALE GENOMIC DNA]</scope>
    <source>
        <strain evidence="12 13">ARh 1</strain>
    </source>
</reference>
<evidence type="ECO:0000256" key="4">
    <source>
        <dbReference type="ARBA" id="ARBA00022723"/>
    </source>
</evidence>
<dbReference type="InterPro" id="IPR050570">
    <property type="entry name" value="Cell_wall_metabolism_enzyme"/>
</dbReference>
<dbReference type="InterPro" id="IPR016047">
    <property type="entry name" value="M23ase_b-sheet_dom"/>
</dbReference>
<accession>W0DG60</accession>
<dbReference type="EMBL" id="CP007029">
    <property type="protein sequence ID" value="AHE97341.1"/>
    <property type="molecule type" value="Genomic_DNA"/>
</dbReference>
<evidence type="ECO:0000256" key="9">
    <source>
        <dbReference type="SAM" id="Phobius"/>
    </source>
</evidence>
<dbReference type="GO" id="GO:0006508">
    <property type="term" value="P:proteolysis"/>
    <property type="evidence" value="ECO:0007669"/>
    <property type="project" value="UniProtKB-KW"/>
</dbReference>
<feature type="compositionally biased region" description="Low complexity" evidence="8">
    <location>
        <begin position="72"/>
        <end position="84"/>
    </location>
</feature>
<dbReference type="InterPro" id="IPR011055">
    <property type="entry name" value="Dup_hybrid_motif"/>
</dbReference>
<keyword evidence="9" id="KW-0812">Transmembrane</keyword>
<comment type="cofactor">
    <cofactor evidence="1">
        <name>Zn(2+)</name>
        <dbReference type="ChEBI" id="CHEBI:29105"/>
    </cofactor>
</comment>
<evidence type="ECO:0000313" key="13">
    <source>
        <dbReference type="Proteomes" id="UP000005289"/>
    </source>
</evidence>
<dbReference type="KEGG" id="tti:THITH_02555"/>
<feature type="transmembrane region" description="Helical" evidence="9">
    <location>
        <begin position="21"/>
        <end position="41"/>
    </location>
</feature>
<dbReference type="Pfam" id="PF19425">
    <property type="entry name" value="Csd3_N2"/>
    <property type="match status" value="1"/>
</dbReference>